<dbReference type="SUPFAM" id="SSF53756">
    <property type="entry name" value="UDP-Glycosyltransferase/glycogen phosphorylase"/>
    <property type="match status" value="1"/>
</dbReference>
<dbReference type="RefSeq" id="WP_184704742.1">
    <property type="nucleotide sequence ID" value="NZ_JACHBG010000005.1"/>
</dbReference>
<dbReference type="Pfam" id="PF13579">
    <property type="entry name" value="Glyco_trans_4_4"/>
    <property type="match status" value="1"/>
</dbReference>
<dbReference type="InterPro" id="IPR001296">
    <property type="entry name" value="Glyco_trans_1"/>
</dbReference>
<dbReference type="AlphaFoldDB" id="A0A7X0IR07"/>
<reference evidence="3 4" key="1">
    <citation type="submission" date="2020-08" db="EMBL/GenBank/DDBJ databases">
        <title>Genomic Encyclopedia of Type Strains, Phase IV (KMG-V): Genome sequencing to study the core and pangenomes of soil and plant-associated prokaryotes.</title>
        <authorList>
            <person name="Whitman W."/>
        </authorList>
    </citation>
    <scope>NUCLEOTIDE SEQUENCE [LARGE SCALE GENOMIC DNA]</scope>
    <source>
        <strain evidence="3 4">SEMIA 4060</strain>
    </source>
</reference>
<dbReference type="GO" id="GO:0016757">
    <property type="term" value="F:glycosyltransferase activity"/>
    <property type="evidence" value="ECO:0007669"/>
    <property type="project" value="InterPro"/>
</dbReference>
<feature type="domain" description="Glycosyltransferase subfamily 4-like N-terminal" evidence="2">
    <location>
        <begin position="16"/>
        <end position="198"/>
    </location>
</feature>
<accession>A0A7X0IR07</accession>
<evidence type="ECO:0000259" key="1">
    <source>
        <dbReference type="Pfam" id="PF00534"/>
    </source>
</evidence>
<keyword evidence="3" id="KW-0808">Transferase</keyword>
<comment type="caution">
    <text evidence="3">The sequence shown here is derived from an EMBL/GenBank/DDBJ whole genome shotgun (WGS) entry which is preliminary data.</text>
</comment>
<organism evidence="3 4">
    <name type="scientific">Rhizobium lusitanum</name>
    <dbReference type="NCBI Taxonomy" id="293958"/>
    <lineage>
        <taxon>Bacteria</taxon>
        <taxon>Pseudomonadati</taxon>
        <taxon>Pseudomonadota</taxon>
        <taxon>Alphaproteobacteria</taxon>
        <taxon>Hyphomicrobiales</taxon>
        <taxon>Rhizobiaceae</taxon>
        <taxon>Rhizobium/Agrobacterium group</taxon>
        <taxon>Rhizobium</taxon>
    </lineage>
</organism>
<dbReference type="CDD" id="cd03794">
    <property type="entry name" value="GT4_WbuB-like"/>
    <property type="match status" value="1"/>
</dbReference>
<evidence type="ECO:0000313" key="3">
    <source>
        <dbReference type="EMBL" id="MBB6485561.1"/>
    </source>
</evidence>
<feature type="domain" description="Glycosyl transferase family 1" evidence="1">
    <location>
        <begin position="226"/>
        <end position="382"/>
    </location>
</feature>
<dbReference type="EMBL" id="JACHBG010000005">
    <property type="protein sequence ID" value="MBB6485561.1"/>
    <property type="molecule type" value="Genomic_DNA"/>
</dbReference>
<evidence type="ECO:0000259" key="2">
    <source>
        <dbReference type="Pfam" id="PF13579"/>
    </source>
</evidence>
<name>A0A7X0IR07_9HYPH</name>
<dbReference type="InterPro" id="IPR028098">
    <property type="entry name" value="Glyco_trans_4-like_N"/>
</dbReference>
<protein>
    <submittedName>
        <fullName evidence="3">Glycosyltransferase involved in cell wall biosynthesis</fullName>
    </submittedName>
</protein>
<dbReference type="Gene3D" id="3.40.50.2000">
    <property type="entry name" value="Glycogen Phosphorylase B"/>
    <property type="match status" value="2"/>
</dbReference>
<dbReference type="Proteomes" id="UP000565576">
    <property type="component" value="Unassembled WGS sequence"/>
</dbReference>
<sequence>MKILIWSQYFWPETFRINDIAACLTTLGHEVTVLTGKPNYPEGDYYPGYGLMGVRREKWRDAEVVRIPLVRRGRSQLGLALNYLSFVVSGYLFAPRALRGQTFDLVFIYAPSPIFQALPALFLSRVRKIPSVLWIQDIWPEVLMGRGALRNRFIVGAVERVVRFIYDRSSVLLVQSEAFRRSVSRLTRHPERIQYMPNPAEGFAAGAHPTPRAVELAARMRRAFAVTFTGNLGKAQALDTVLTAAAILSNEPLIELYLVGSGSLSAWVEAEIEKRGLKNVILSDRLPATDMPEIMAASGALLVSLAADAVGEATIPSKLQSYLAAGKPIIACMDGEGARIVLEAEAGLACKAEDPADLADAIVKLYSLDEEGRRRLGENGKRYFLANFDLSFLSQRLISMFEALLTTEKER</sequence>
<gene>
    <name evidence="3" type="ORF">GGD46_002849</name>
</gene>
<evidence type="ECO:0000313" key="4">
    <source>
        <dbReference type="Proteomes" id="UP000565576"/>
    </source>
</evidence>
<dbReference type="PANTHER" id="PTHR12526:SF622">
    <property type="entry name" value="GLYCOSYLTRANSFERASE (GROUP I)"/>
    <property type="match status" value="1"/>
</dbReference>
<proteinExistence type="predicted"/>
<dbReference type="PANTHER" id="PTHR12526">
    <property type="entry name" value="GLYCOSYLTRANSFERASE"/>
    <property type="match status" value="1"/>
</dbReference>
<dbReference type="Pfam" id="PF00534">
    <property type="entry name" value="Glycos_transf_1"/>
    <property type="match status" value="1"/>
</dbReference>